<dbReference type="SUPFAM" id="SSF50978">
    <property type="entry name" value="WD40 repeat-like"/>
    <property type="match status" value="1"/>
</dbReference>
<dbReference type="Proteomes" id="UP000265427">
    <property type="component" value="Unassembled WGS sequence"/>
</dbReference>
<dbReference type="InterPro" id="IPR020472">
    <property type="entry name" value="WD40_PAC1"/>
</dbReference>
<dbReference type="PANTHER" id="PTHR14091:SF0">
    <property type="entry name" value="PERIODIC TRYPTOPHAN PROTEIN 1 HOMOLOG"/>
    <property type="match status" value="1"/>
</dbReference>
<feature type="compositionally biased region" description="Acidic residues" evidence="5">
    <location>
        <begin position="59"/>
        <end position="98"/>
    </location>
</feature>
<dbReference type="GO" id="GO:0006364">
    <property type="term" value="P:rRNA processing"/>
    <property type="evidence" value="ECO:0007669"/>
    <property type="project" value="InterPro"/>
</dbReference>
<dbReference type="EMBL" id="QUTA01011657">
    <property type="protein sequence ID" value="RHX98289.1"/>
    <property type="molecule type" value="Genomic_DNA"/>
</dbReference>
<feature type="domain" description="Anaphase-promoting complex subunit 4-like WD40" evidence="6">
    <location>
        <begin position="302"/>
        <end position="358"/>
    </location>
</feature>
<evidence type="ECO:0000256" key="1">
    <source>
        <dbReference type="ARBA" id="ARBA00022553"/>
    </source>
</evidence>
<evidence type="ECO:0000256" key="4">
    <source>
        <dbReference type="PROSITE-ProRule" id="PRU00221"/>
    </source>
</evidence>
<dbReference type="Pfam" id="PF00400">
    <property type="entry name" value="WD40"/>
    <property type="match status" value="1"/>
</dbReference>
<feature type="region of interest" description="Disordered" evidence="5">
    <location>
        <begin position="51"/>
        <end position="98"/>
    </location>
</feature>
<dbReference type="PANTHER" id="PTHR14091">
    <property type="entry name" value="PERIODIC TRYPTOPHAN PROTEIN 1"/>
    <property type="match status" value="1"/>
</dbReference>
<dbReference type="VEuPathDB" id="FungiDB:H257_02371"/>
<evidence type="ECO:0000256" key="3">
    <source>
        <dbReference type="ARBA" id="ARBA00022737"/>
    </source>
</evidence>
<gene>
    <name evidence="7" type="ORF">DYB25_005510</name>
    <name evidence="8" type="ORF">DYB36_000096</name>
</gene>
<dbReference type="PROSITE" id="PS50082">
    <property type="entry name" value="WD_REPEATS_2"/>
    <property type="match status" value="2"/>
</dbReference>
<feature type="repeat" description="WD" evidence="4">
    <location>
        <begin position="302"/>
        <end position="344"/>
    </location>
</feature>
<sequence>MTMASRPMVGMKTTGTANFNSVVVMISALAWVPRGASKRVPDKFVLSKEEVDMMTQLAQEDEEEEEEAAAAEEGEDDDDDIEGEDPEEDADMEGDNDEDNEALKEFNMDQYDEEDDEAAVKDYLQGNGAEIPIEDDDQVPDDIEDDDEDKADMEIRSTDSVVLVCNTEEDFSNLEVHVYEEDTGNLYVHHEINLPAFPLALAWMDIAPLPPVNGVPVNGSFVAVGTFKAGIEIWNLDVLDVLEPTATLGGEANSSFRYVLRLLLPPSLAFCSETLNKDHHHVRRDVAISKAMRKKHKAALKPGSHQDAVLGLDWNAGHRNMLASASADASVKIWDVTTQQCMHTMTHHTDKVQSVKWNPVESTILASASFDRSLVVLDGRAPQAFSKFALSADVESMVWHPHSPSTLVASTEDGIVVAYDVRKGSSAAPLYRFQAHDTAVSAISFSHALPGLFATAGTDKHVKIWDLEGSTPQCIASKDMQVGELLTLQFYRDSPFLLGAGGTGGVLALWDTSENDVVERKFSTRAANIGNHPVPQATGGLTLGASFKSANDVADELLREEDQAQAAAAKAATGKKKSKKTKK</sequence>
<dbReference type="InterPro" id="IPR036322">
    <property type="entry name" value="WD40_repeat_dom_sf"/>
</dbReference>
<name>A0A397B0N8_APHAT</name>
<dbReference type="InterPro" id="IPR001680">
    <property type="entry name" value="WD40_rpt"/>
</dbReference>
<feature type="repeat" description="WD" evidence="4">
    <location>
        <begin position="433"/>
        <end position="468"/>
    </location>
</feature>
<dbReference type="SMART" id="SM00320">
    <property type="entry name" value="WD40"/>
    <property type="match status" value="5"/>
</dbReference>
<comment type="caution">
    <text evidence="8">The sequence shown here is derived from an EMBL/GenBank/DDBJ whole genome shotgun (WGS) entry which is preliminary data.</text>
</comment>
<dbReference type="Pfam" id="PF12894">
    <property type="entry name" value="ANAPC4_WD40"/>
    <property type="match status" value="1"/>
</dbReference>
<dbReference type="GO" id="GO:0005634">
    <property type="term" value="C:nucleus"/>
    <property type="evidence" value="ECO:0007669"/>
    <property type="project" value="TreeGrafter"/>
</dbReference>
<dbReference type="PROSITE" id="PS50294">
    <property type="entry name" value="WD_REPEATS_REGION"/>
    <property type="match status" value="2"/>
</dbReference>
<dbReference type="InterPro" id="IPR019775">
    <property type="entry name" value="WD40_repeat_CS"/>
</dbReference>
<keyword evidence="1" id="KW-0597">Phosphoprotein</keyword>
<evidence type="ECO:0000259" key="6">
    <source>
        <dbReference type="Pfam" id="PF12894"/>
    </source>
</evidence>
<evidence type="ECO:0000313" key="8">
    <source>
        <dbReference type="EMBL" id="RHY11699.1"/>
    </source>
</evidence>
<organism evidence="8 9">
    <name type="scientific">Aphanomyces astaci</name>
    <name type="common">Crayfish plague agent</name>
    <dbReference type="NCBI Taxonomy" id="112090"/>
    <lineage>
        <taxon>Eukaryota</taxon>
        <taxon>Sar</taxon>
        <taxon>Stramenopiles</taxon>
        <taxon>Oomycota</taxon>
        <taxon>Saprolegniomycetes</taxon>
        <taxon>Saprolegniales</taxon>
        <taxon>Verrucalvaceae</taxon>
        <taxon>Aphanomyces</taxon>
    </lineage>
</organism>
<proteinExistence type="predicted"/>
<keyword evidence="3" id="KW-0677">Repeat</keyword>
<dbReference type="Proteomes" id="UP000266239">
    <property type="component" value="Unassembled WGS sequence"/>
</dbReference>
<protein>
    <recommendedName>
        <fullName evidence="6">Anaphase-promoting complex subunit 4-like WD40 domain-containing protein</fullName>
    </recommendedName>
</protein>
<dbReference type="PRINTS" id="PR00320">
    <property type="entry name" value="GPROTEINBRPT"/>
</dbReference>
<dbReference type="AlphaFoldDB" id="A0A397B0N8"/>
<dbReference type="Gene3D" id="2.130.10.10">
    <property type="entry name" value="YVTN repeat-like/Quinoprotein amine dehydrogenase"/>
    <property type="match status" value="1"/>
</dbReference>
<dbReference type="EMBL" id="QUSZ01004992">
    <property type="protein sequence ID" value="RHY11699.1"/>
    <property type="molecule type" value="Genomic_DNA"/>
</dbReference>
<evidence type="ECO:0000256" key="5">
    <source>
        <dbReference type="SAM" id="MobiDB-lite"/>
    </source>
</evidence>
<reference evidence="9 10" key="1">
    <citation type="submission" date="2018-08" db="EMBL/GenBank/DDBJ databases">
        <title>Aphanomyces genome sequencing and annotation.</title>
        <authorList>
            <person name="Minardi D."/>
            <person name="Oidtmann B."/>
            <person name="Van Der Giezen M."/>
            <person name="Studholme D.J."/>
        </authorList>
    </citation>
    <scope>NUCLEOTIDE SEQUENCE [LARGE SCALE GENOMIC DNA]</scope>
    <source>
        <strain evidence="8 9">Kv</strain>
        <strain evidence="7 10">Yx</strain>
    </source>
</reference>
<evidence type="ECO:0000313" key="10">
    <source>
        <dbReference type="Proteomes" id="UP000266239"/>
    </source>
</evidence>
<accession>A0A397B0N8</accession>
<dbReference type="InterPro" id="IPR024977">
    <property type="entry name" value="Apc4-like_WD40_dom"/>
</dbReference>
<evidence type="ECO:0000313" key="7">
    <source>
        <dbReference type="EMBL" id="RHX98289.1"/>
    </source>
</evidence>
<keyword evidence="2 4" id="KW-0853">WD repeat</keyword>
<dbReference type="InterPro" id="IPR015943">
    <property type="entry name" value="WD40/YVTN_repeat-like_dom_sf"/>
</dbReference>
<dbReference type="PROSITE" id="PS00678">
    <property type="entry name" value="WD_REPEATS_1"/>
    <property type="match status" value="1"/>
</dbReference>
<evidence type="ECO:0000256" key="2">
    <source>
        <dbReference type="ARBA" id="ARBA00022574"/>
    </source>
</evidence>
<evidence type="ECO:0000313" key="9">
    <source>
        <dbReference type="Proteomes" id="UP000265427"/>
    </source>
</evidence>
<dbReference type="InterPro" id="IPR044285">
    <property type="entry name" value="PWP1"/>
</dbReference>